<dbReference type="RefSeq" id="WP_191761489.1">
    <property type="nucleotide sequence ID" value="NZ_VJXY01000060.1"/>
</dbReference>
<keyword evidence="3" id="KW-1185">Reference proteome</keyword>
<evidence type="ECO:0000259" key="1">
    <source>
        <dbReference type="PROSITE" id="PS50075"/>
    </source>
</evidence>
<dbReference type="EMBL" id="VJXY01000060">
    <property type="protein sequence ID" value="MBD6620277.1"/>
    <property type="molecule type" value="Genomic_DNA"/>
</dbReference>
<sequence>MRSIDSIEQKTKKVVLSVLSNNINSEDFSEYSNLFGMGLDSVNAMALVLKLQNTFNIKFEINDINVENFQSIVTIVRLINKKQG</sequence>
<dbReference type="AlphaFoldDB" id="A0AA40VUK5"/>
<dbReference type="Pfam" id="PF00550">
    <property type="entry name" value="PP-binding"/>
    <property type="match status" value="1"/>
</dbReference>
<feature type="domain" description="Carrier" evidence="1">
    <location>
        <begin position="2"/>
        <end position="83"/>
    </location>
</feature>
<proteinExistence type="predicted"/>
<gene>
    <name evidence="2" type="ORF">FNW02_31965</name>
</gene>
<comment type="caution">
    <text evidence="2">The sequence shown here is derived from an EMBL/GenBank/DDBJ whole genome shotgun (WGS) entry which is preliminary data.</text>
</comment>
<accession>A0AA40VUK5</accession>
<evidence type="ECO:0000313" key="3">
    <source>
        <dbReference type="Proteomes" id="UP001165986"/>
    </source>
</evidence>
<reference evidence="2" key="1">
    <citation type="submission" date="2019-07" db="EMBL/GenBank/DDBJ databases">
        <title>Toxilogical consequences of a new and cryptic species of cyanobacteria (Komarekiella delphini-convector) recovered from the epidermis of a bottlenose dolphin and 1500 ft. in the air.</title>
        <authorList>
            <person name="Brown A.O."/>
            <person name="Dvorak P."/>
            <person name="Villanueva C.D."/>
            <person name="Foss A.J."/>
            <person name="Garvey A.D."/>
            <person name="Gibson Q.A."/>
            <person name="Johansen J.R."/>
            <person name="Casamatta D.A."/>
        </authorList>
    </citation>
    <scope>NUCLEOTIDE SEQUENCE</scope>
    <source>
        <strain evidence="2">SJRDD-AB1</strain>
    </source>
</reference>
<dbReference type="InterPro" id="IPR036736">
    <property type="entry name" value="ACP-like_sf"/>
</dbReference>
<organism evidence="2 3">
    <name type="scientific">Komarekiella delphini-convector SJRDD-AB1</name>
    <dbReference type="NCBI Taxonomy" id="2593771"/>
    <lineage>
        <taxon>Bacteria</taxon>
        <taxon>Bacillati</taxon>
        <taxon>Cyanobacteriota</taxon>
        <taxon>Cyanophyceae</taxon>
        <taxon>Nostocales</taxon>
        <taxon>Nostocaceae</taxon>
        <taxon>Komarekiella</taxon>
        <taxon>Komarekiella delphini-convector</taxon>
    </lineage>
</organism>
<dbReference type="Gene3D" id="1.10.1200.10">
    <property type="entry name" value="ACP-like"/>
    <property type="match status" value="1"/>
</dbReference>
<protein>
    <submittedName>
        <fullName evidence="2">Acyl carrier protein</fullName>
    </submittedName>
</protein>
<name>A0AA40VUK5_9NOST</name>
<dbReference type="Proteomes" id="UP001165986">
    <property type="component" value="Unassembled WGS sequence"/>
</dbReference>
<dbReference type="PROSITE" id="PS50075">
    <property type="entry name" value="CARRIER"/>
    <property type="match status" value="1"/>
</dbReference>
<dbReference type="InterPro" id="IPR009081">
    <property type="entry name" value="PP-bd_ACP"/>
</dbReference>
<evidence type="ECO:0000313" key="2">
    <source>
        <dbReference type="EMBL" id="MBD6620277.1"/>
    </source>
</evidence>
<dbReference type="SUPFAM" id="SSF47336">
    <property type="entry name" value="ACP-like"/>
    <property type="match status" value="1"/>
</dbReference>